<sequence length="444" mass="47702">MLPDTDDAERRAAKFERIAQVLIDRVDRLEETRGSAWSMFQAAVALEQEALARTRDLERALADLSEKNRDLAVARAAAEEANRSKTRFLRAASHDLLQPLAAARLFLSALSDTDLDPLQQELAGRLAGAFESVEELMHAVLDISRLDSQRIEFHRKPVELDALFRRLAVEYAPMAEAGGLRLSFVPTSAVVDSDPTFLRRIAQNLVSNAIKYTETGGVVVGVRRRAGFVWLEVRDSGVGISEADRARIFDEFQRAVREGGPQGMGLGLSIVRRACGKLGHPIEVESQPGRGTVFRVGLPPVQPGTALGEGNGAAPHGLRARVALIVENDAAMRRGYELMLAGRFGMVARATGGTAEALAAMGQDDPPDVILADFNLDGGDTGIAAIQALRAAAGQPIPAVMVTAQRNPQIARDCAAIGAVLVEKPVCPEELGAVLSRTLSRTRA</sequence>
<dbReference type="InterPro" id="IPR011006">
    <property type="entry name" value="CheY-like_superfamily"/>
</dbReference>
<dbReference type="InterPro" id="IPR005467">
    <property type="entry name" value="His_kinase_dom"/>
</dbReference>
<dbReference type="SUPFAM" id="SSF55874">
    <property type="entry name" value="ATPase domain of HSP90 chaperone/DNA topoisomerase II/histidine kinase"/>
    <property type="match status" value="1"/>
</dbReference>
<protein>
    <recommendedName>
        <fullName evidence="2">histidine kinase</fullName>
        <ecNumber evidence="2">2.7.13.3</ecNumber>
    </recommendedName>
</protein>
<feature type="domain" description="Response regulatory" evidence="10">
    <location>
        <begin position="322"/>
        <end position="439"/>
    </location>
</feature>
<evidence type="ECO:0000259" key="10">
    <source>
        <dbReference type="PROSITE" id="PS50110"/>
    </source>
</evidence>
<dbReference type="Pfam" id="PF00512">
    <property type="entry name" value="HisKA"/>
    <property type="match status" value="1"/>
</dbReference>
<dbReference type="Pfam" id="PF02518">
    <property type="entry name" value="HATPase_c"/>
    <property type="match status" value="1"/>
</dbReference>
<keyword evidence="3 7" id="KW-0597">Phosphoprotein</keyword>
<dbReference type="PROSITE" id="PS50110">
    <property type="entry name" value="RESPONSE_REGULATORY"/>
    <property type="match status" value="1"/>
</dbReference>
<dbReference type="SMART" id="SM00448">
    <property type="entry name" value="REC"/>
    <property type="match status" value="1"/>
</dbReference>
<dbReference type="FunFam" id="3.30.565.10:FF:000049">
    <property type="entry name" value="Two-component sensor histidine kinase"/>
    <property type="match status" value="1"/>
</dbReference>
<dbReference type="InterPro" id="IPR036890">
    <property type="entry name" value="HATPase_C_sf"/>
</dbReference>
<dbReference type="Gene3D" id="1.10.287.130">
    <property type="match status" value="1"/>
</dbReference>
<dbReference type="Proteomes" id="UP000218023">
    <property type="component" value="Unassembled WGS sequence"/>
</dbReference>
<dbReference type="PANTHER" id="PTHR43711">
    <property type="entry name" value="TWO-COMPONENT HISTIDINE KINASE"/>
    <property type="match status" value="1"/>
</dbReference>
<dbReference type="SMART" id="SM00387">
    <property type="entry name" value="HATPase_c"/>
    <property type="match status" value="1"/>
</dbReference>
<evidence type="ECO:0000259" key="9">
    <source>
        <dbReference type="PROSITE" id="PS50109"/>
    </source>
</evidence>
<evidence type="ECO:0000256" key="5">
    <source>
        <dbReference type="ARBA" id="ARBA00022777"/>
    </source>
</evidence>
<dbReference type="Gene3D" id="3.40.50.2300">
    <property type="match status" value="1"/>
</dbReference>
<evidence type="ECO:0000313" key="12">
    <source>
        <dbReference type="Proteomes" id="UP000218023"/>
    </source>
</evidence>
<evidence type="ECO:0000256" key="8">
    <source>
        <dbReference type="SAM" id="Coils"/>
    </source>
</evidence>
<feature type="modified residue" description="4-aspartylphosphate" evidence="7">
    <location>
        <position position="373"/>
    </location>
</feature>
<proteinExistence type="predicted"/>
<feature type="coiled-coil region" evidence="8">
    <location>
        <begin position="12"/>
        <end position="84"/>
    </location>
</feature>
<dbReference type="PANTHER" id="PTHR43711:SF31">
    <property type="entry name" value="HISTIDINE KINASE"/>
    <property type="match status" value="1"/>
</dbReference>
<evidence type="ECO:0000313" key="11">
    <source>
        <dbReference type="EMBL" id="PAU97377.1"/>
    </source>
</evidence>
<comment type="caution">
    <text evidence="11">The sequence shown here is derived from an EMBL/GenBank/DDBJ whole genome shotgun (WGS) entry which is preliminary data.</text>
</comment>
<dbReference type="EC" id="2.7.13.3" evidence="2"/>
<keyword evidence="4" id="KW-0808">Transferase</keyword>
<organism evidence="11 12">
    <name type="scientific">Paracoccus salipaludis</name>
    <dbReference type="NCBI Taxonomy" id="2032623"/>
    <lineage>
        <taxon>Bacteria</taxon>
        <taxon>Pseudomonadati</taxon>
        <taxon>Pseudomonadota</taxon>
        <taxon>Alphaproteobacteria</taxon>
        <taxon>Rhodobacterales</taxon>
        <taxon>Paracoccaceae</taxon>
        <taxon>Paracoccus</taxon>
    </lineage>
</organism>
<dbReference type="SUPFAM" id="SSF47384">
    <property type="entry name" value="Homodimeric domain of signal transducing histidine kinase"/>
    <property type="match status" value="1"/>
</dbReference>
<dbReference type="InterPro" id="IPR001789">
    <property type="entry name" value="Sig_transdc_resp-reg_receiver"/>
</dbReference>
<evidence type="ECO:0000256" key="3">
    <source>
        <dbReference type="ARBA" id="ARBA00022553"/>
    </source>
</evidence>
<keyword evidence="6" id="KW-0902">Two-component regulatory system</keyword>
<dbReference type="InterPro" id="IPR050736">
    <property type="entry name" value="Sensor_HK_Regulatory"/>
</dbReference>
<keyword evidence="12" id="KW-1185">Reference proteome</keyword>
<dbReference type="CDD" id="cd00156">
    <property type="entry name" value="REC"/>
    <property type="match status" value="1"/>
</dbReference>
<dbReference type="InterPro" id="IPR004358">
    <property type="entry name" value="Sig_transdc_His_kin-like_C"/>
</dbReference>
<keyword evidence="8" id="KW-0175">Coiled coil</keyword>
<dbReference type="GO" id="GO:0000155">
    <property type="term" value="F:phosphorelay sensor kinase activity"/>
    <property type="evidence" value="ECO:0007669"/>
    <property type="project" value="InterPro"/>
</dbReference>
<dbReference type="Pfam" id="PF00072">
    <property type="entry name" value="Response_reg"/>
    <property type="match status" value="1"/>
</dbReference>
<dbReference type="AlphaFoldDB" id="A0A2A2GK92"/>
<dbReference type="OrthoDB" id="9764438at2"/>
<reference evidence="11 12" key="1">
    <citation type="submission" date="2017-09" db="EMBL/GenBank/DDBJ databases">
        <title>Paracoccus alkalisoli sp. nov., isolated from saline alkaline soil.</title>
        <authorList>
            <person name="Dong X."/>
            <person name="Zhang G."/>
        </authorList>
    </citation>
    <scope>NUCLEOTIDE SEQUENCE [LARGE SCALE GENOMIC DNA]</scope>
    <source>
        <strain evidence="11 12">WN007</strain>
    </source>
</reference>
<dbReference type="PROSITE" id="PS50109">
    <property type="entry name" value="HIS_KIN"/>
    <property type="match status" value="1"/>
</dbReference>
<evidence type="ECO:0000256" key="1">
    <source>
        <dbReference type="ARBA" id="ARBA00000085"/>
    </source>
</evidence>
<keyword evidence="5 11" id="KW-0418">Kinase</keyword>
<evidence type="ECO:0000256" key="2">
    <source>
        <dbReference type="ARBA" id="ARBA00012438"/>
    </source>
</evidence>
<dbReference type="Gene3D" id="3.30.565.10">
    <property type="entry name" value="Histidine kinase-like ATPase, C-terminal domain"/>
    <property type="match status" value="1"/>
</dbReference>
<dbReference type="SMART" id="SM00388">
    <property type="entry name" value="HisKA"/>
    <property type="match status" value="1"/>
</dbReference>
<dbReference type="InterPro" id="IPR003661">
    <property type="entry name" value="HisK_dim/P_dom"/>
</dbReference>
<accession>A0A2A2GK92</accession>
<dbReference type="RefSeq" id="WP_095639784.1">
    <property type="nucleotide sequence ID" value="NZ_NSJZ01000005.1"/>
</dbReference>
<dbReference type="SUPFAM" id="SSF52172">
    <property type="entry name" value="CheY-like"/>
    <property type="match status" value="1"/>
</dbReference>
<dbReference type="CDD" id="cd00082">
    <property type="entry name" value="HisKA"/>
    <property type="match status" value="1"/>
</dbReference>
<dbReference type="InterPro" id="IPR003594">
    <property type="entry name" value="HATPase_dom"/>
</dbReference>
<evidence type="ECO:0000256" key="6">
    <source>
        <dbReference type="ARBA" id="ARBA00023012"/>
    </source>
</evidence>
<dbReference type="InterPro" id="IPR036097">
    <property type="entry name" value="HisK_dim/P_sf"/>
</dbReference>
<name>A0A2A2GK92_9RHOB</name>
<gene>
    <name evidence="11" type="ORF">CK240_07780</name>
</gene>
<dbReference type="PRINTS" id="PR00344">
    <property type="entry name" value="BCTRLSENSOR"/>
</dbReference>
<dbReference type="EMBL" id="NSJZ01000005">
    <property type="protein sequence ID" value="PAU97377.1"/>
    <property type="molecule type" value="Genomic_DNA"/>
</dbReference>
<evidence type="ECO:0000256" key="7">
    <source>
        <dbReference type="PROSITE-ProRule" id="PRU00169"/>
    </source>
</evidence>
<feature type="domain" description="Histidine kinase" evidence="9">
    <location>
        <begin position="91"/>
        <end position="302"/>
    </location>
</feature>
<comment type="catalytic activity">
    <reaction evidence="1">
        <text>ATP + protein L-histidine = ADP + protein N-phospho-L-histidine.</text>
        <dbReference type="EC" id="2.7.13.3"/>
    </reaction>
</comment>
<evidence type="ECO:0000256" key="4">
    <source>
        <dbReference type="ARBA" id="ARBA00022679"/>
    </source>
</evidence>